<feature type="transmembrane region" description="Helical" evidence="1">
    <location>
        <begin position="17"/>
        <end position="43"/>
    </location>
</feature>
<evidence type="ECO:0008006" key="4">
    <source>
        <dbReference type="Google" id="ProtNLM"/>
    </source>
</evidence>
<gene>
    <name evidence="2" type="ORF">SAMN06264365_122130</name>
</gene>
<accession>A0A239GZ93</accession>
<dbReference type="RefSeq" id="WP_179277430.1">
    <property type="nucleotide sequence ID" value="NZ_BOMU01000100.1"/>
</dbReference>
<evidence type="ECO:0000313" key="3">
    <source>
        <dbReference type="Proteomes" id="UP000198415"/>
    </source>
</evidence>
<keyword evidence="1" id="KW-0472">Membrane</keyword>
<keyword evidence="3" id="KW-1185">Reference proteome</keyword>
<sequence>MWTAVPRSSNPFMDGHLIYAVVLVVLALLGAGTILGLGCLWAVTPAVRRNTWLT</sequence>
<evidence type="ECO:0000313" key="2">
    <source>
        <dbReference type="EMBL" id="SNS74231.1"/>
    </source>
</evidence>
<name>A0A239GZ93_9ACTN</name>
<protein>
    <recommendedName>
        <fullName evidence="4">Transmembrane protein</fullName>
    </recommendedName>
</protein>
<keyword evidence="1" id="KW-0812">Transmembrane</keyword>
<evidence type="ECO:0000256" key="1">
    <source>
        <dbReference type="SAM" id="Phobius"/>
    </source>
</evidence>
<proteinExistence type="predicted"/>
<dbReference type="AlphaFoldDB" id="A0A239GZ93"/>
<dbReference type="EMBL" id="FZNR01000022">
    <property type="protein sequence ID" value="SNS74231.1"/>
    <property type="molecule type" value="Genomic_DNA"/>
</dbReference>
<reference evidence="2 3" key="1">
    <citation type="submission" date="2017-06" db="EMBL/GenBank/DDBJ databases">
        <authorList>
            <person name="Kim H.J."/>
            <person name="Triplett B.A."/>
        </authorList>
    </citation>
    <scope>NUCLEOTIDE SEQUENCE [LARGE SCALE GENOMIC DNA]</scope>
    <source>
        <strain evidence="2 3">DSM 43151</strain>
    </source>
</reference>
<dbReference type="Proteomes" id="UP000198415">
    <property type="component" value="Unassembled WGS sequence"/>
</dbReference>
<organism evidence="2 3">
    <name type="scientific">Actinoplanes regularis</name>
    <dbReference type="NCBI Taxonomy" id="52697"/>
    <lineage>
        <taxon>Bacteria</taxon>
        <taxon>Bacillati</taxon>
        <taxon>Actinomycetota</taxon>
        <taxon>Actinomycetes</taxon>
        <taxon>Micromonosporales</taxon>
        <taxon>Micromonosporaceae</taxon>
        <taxon>Actinoplanes</taxon>
    </lineage>
</organism>
<keyword evidence="1" id="KW-1133">Transmembrane helix</keyword>